<protein>
    <recommendedName>
        <fullName evidence="11">ER lumen protein-retaining receptor</fullName>
    </recommendedName>
</protein>
<accession>A0A8H7R3H7</accession>
<comment type="caution">
    <text evidence="11">Lacks conserved residue(s) required for the propagation of feature annotation.</text>
</comment>
<dbReference type="PRINTS" id="PR00660">
    <property type="entry name" value="ERLUMENR"/>
</dbReference>
<comment type="similarity">
    <text evidence="2 11">Belongs to the ERD2 family.</text>
</comment>
<feature type="transmembrane region" description="Helical" evidence="11">
    <location>
        <begin position="456"/>
        <end position="475"/>
    </location>
</feature>
<dbReference type="EMBL" id="JAEPRC010000256">
    <property type="protein sequence ID" value="KAG2202516.1"/>
    <property type="molecule type" value="Genomic_DNA"/>
</dbReference>
<evidence type="ECO:0000256" key="4">
    <source>
        <dbReference type="ARBA" id="ARBA00022692"/>
    </source>
</evidence>
<dbReference type="Proteomes" id="UP000650833">
    <property type="component" value="Unassembled WGS sequence"/>
</dbReference>
<dbReference type="GO" id="GO:0006508">
    <property type="term" value="P:proteolysis"/>
    <property type="evidence" value="ECO:0007669"/>
    <property type="project" value="InterPro"/>
</dbReference>
<feature type="transmembrane region" description="Helical" evidence="11">
    <location>
        <begin position="417"/>
        <end position="435"/>
    </location>
</feature>
<gene>
    <name evidence="13" type="ORF">INT46_005073</name>
</gene>
<evidence type="ECO:0000256" key="6">
    <source>
        <dbReference type="ARBA" id="ARBA00022892"/>
    </source>
</evidence>
<dbReference type="PANTHER" id="PTHR10585">
    <property type="entry name" value="ER LUMEN PROTEIN RETAINING RECEPTOR"/>
    <property type="match status" value="1"/>
</dbReference>
<comment type="caution">
    <text evidence="13">The sequence shown here is derived from an EMBL/GenBank/DDBJ whole genome shotgun (WGS) entry which is preliminary data.</text>
</comment>
<keyword evidence="10 11" id="KW-0675">Receptor</keyword>
<evidence type="ECO:0000256" key="7">
    <source>
        <dbReference type="ARBA" id="ARBA00022927"/>
    </source>
</evidence>
<dbReference type="GO" id="GO:0046923">
    <property type="term" value="F:ER retention sequence binding"/>
    <property type="evidence" value="ECO:0007669"/>
    <property type="project" value="InterPro"/>
</dbReference>
<keyword evidence="4 11" id="KW-0812">Transmembrane</keyword>
<feature type="transmembrane region" description="Helical" evidence="11">
    <location>
        <begin position="358"/>
        <end position="380"/>
    </location>
</feature>
<proteinExistence type="inferred from homology"/>
<dbReference type="GO" id="GO:0016192">
    <property type="term" value="P:vesicle-mediated transport"/>
    <property type="evidence" value="ECO:0007669"/>
    <property type="project" value="UniProtKB-KW"/>
</dbReference>
<evidence type="ECO:0000256" key="3">
    <source>
        <dbReference type="ARBA" id="ARBA00022448"/>
    </source>
</evidence>
<keyword evidence="7 11" id="KW-0653">Protein transport</keyword>
<dbReference type="OrthoDB" id="7694678at2759"/>
<feature type="domain" description="Peptidase M50" evidence="12">
    <location>
        <begin position="66"/>
        <end position="358"/>
    </location>
</feature>
<evidence type="ECO:0000256" key="8">
    <source>
        <dbReference type="ARBA" id="ARBA00022989"/>
    </source>
</evidence>
<dbReference type="GO" id="GO:0015031">
    <property type="term" value="P:protein transport"/>
    <property type="evidence" value="ECO:0007669"/>
    <property type="project" value="UniProtKB-KW"/>
</dbReference>
<dbReference type="GO" id="GO:0005789">
    <property type="term" value="C:endoplasmic reticulum membrane"/>
    <property type="evidence" value="ECO:0007669"/>
    <property type="project" value="UniProtKB-SubCell"/>
</dbReference>
<keyword evidence="8 11" id="KW-1133">Transmembrane helix</keyword>
<dbReference type="InterPro" id="IPR008915">
    <property type="entry name" value="Peptidase_M50"/>
</dbReference>
<evidence type="ECO:0000256" key="2">
    <source>
        <dbReference type="ARBA" id="ARBA00010120"/>
    </source>
</evidence>
<reference evidence="13" key="1">
    <citation type="submission" date="2020-12" db="EMBL/GenBank/DDBJ databases">
        <title>Metabolic potential, ecology and presence of endohyphal bacteria is reflected in genomic diversity of Mucoromycotina.</title>
        <authorList>
            <person name="Muszewska A."/>
            <person name="Okrasinska A."/>
            <person name="Steczkiewicz K."/>
            <person name="Drgas O."/>
            <person name="Orlowska M."/>
            <person name="Perlinska-Lenart U."/>
            <person name="Aleksandrzak-Piekarczyk T."/>
            <person name="Szatraj K."/>
            <person name="Zielenkiewicz U."/>
            <person name="Pilsyk S."/>
            <person name="Malc E."/>
            <person name="Mieczkowski P."/>
            <person name="Kruszewska J.S."/>
            <person name="Biernat P."/>
            <person name="Pawlowska J."/>
        </authorList>
    </citation>
    <scope>NUCLEOTIDE SEQUENCE</scope>
    <source>
        <strain evidence="13">CBS 226.32</strain>
    </source>
</reference>
<evidence type="ECO:0000259" key="12">
    <source>
        <dbReference type="Pfam" id="PF02163"/>
    </source>
</evidence>
<dbReference type="AlphaFoldDB" id="A0A8H7R3H7"/>
<keyword evidence="14" id="KW-1185">Reference proteome</keyword>
<comment type="subcellular location">
    <subcellularLocation>
        <location evidence="1 11">Endoplasmic reticulum membrane</location>
        <topology evidence="1 11">Multi-pass membrane protein</topology>
    </subcellularLocation>
</comment>
<evidence type="ECO:0000256" key="5">
    <source>
        <dbReference type="ARBA" id="ARBA00022824"/>
    </source>
</evidence>
<dbReference type="Pfam" id="PF02163">
    <property type="entry name" value="Peptidase_M50"/>
    <property type="match status" value="1"/>
</dbReference>
<feature type="transmembrane region" description="Helical" evidence="11">
    <location>
        <begin position="314"/>
        <end position="338"/>
    </location>
</feature>
<dbReference type="PROSITE" id="PS00951">
    <property type="entry name" value="ER_LUMEN_RECEPTOR_1"/>
    <property type="match status" value="1"/>
</dbReference>
<organism evidence="13 14">
    <name type="scientific">Mucor plumbeus</name>
    <dbReference type="NCBI Taxonomy" id="97098"/>
    <lineage>
        <taxon>Eukaryota</taxon>
        <taxon>Fungi</taxon>
        <taxon>Fungi incertae sedis</taxon>
        <taxon>Mucoromycota</taxon>
        <taxon>Mucoromycotina</taxon>
        <taxon>Mucoromycetes</taxon>
        <taxon>Mucorales</taxon>
        <taxon>Mucorineae</taxon>
        <taxon>Mucoraceae</taxon>
        <taxon>Mucor</taxon>
    </lineage>
</organism>
<evidence type="ECO:0000313" key="13">
    <source>
        <dbReference type="EMBL" id="KAG2202516.1"/>
    </source>
</evidence>
<keyword evidence="3 11" id="KW-0813">Transport</keyword>
<name>A0A8H7R3H7_9FUNG</name>
<dbReference type="PROSITE" id="PS00952">
    <property type="entry name" value="ER_LUMEN_RECEPTOR_2"/>
    <property type="match status" value="1"/>
</dbReference>
<evidence type="ECO:0000256" key="10">
    <source>
        <dbReference type="ARBA" id="ARBA00023170"/>
    </source>
</evidence>
<evidence type="ECO:0000256" key="1">
    <source>
        <dbReference type="ARBA" id="ARBA00004477"/>
    </source>
</evidence>
<dbReference type="Pfam" id="PF00810">
    <property type="entry name" value="ER_lumen_recept"/>
    <property type="match status" value="1"/>
</dbReference>
<keyword evidence="9 11" id="KW-0472">Membrane</keyword>
<evidence type="ECO:0000256" key="11">
    <source>
        <dbReference type="RuleBase" id="RU000634"/>
    </source>
</evidence>
<dbReference type="GO" id="GO:0006621">
    <property type="term" value="P:protein retention in ER lumen"/>
    <property type="evidence" value="ECO:0007669"/>
    <property type="project" value="InterPro"/>
</dbReference>
<evidence type="ECO:0000313" key="14">
    <source>
        <dbReference type="Proteomes" id="UP000650833"/>
    </source>
</evidence>
<keyword evidence="6" id="KW-0931">ER-Golgi transport</keyword>
<sequence length="572" mass="65149">MYAYAHLIKSWVHMEKRNFRALLNSEHGTLFPMIPGWKLPIDHVHYYFIALLVGGLVREMGHGLCAGAFISIAEPGLRMLSLWQKLQIACAGIWHNLVLFGVCTLLNMANEYIWCNLGWALLSDGVSVVKIHANSSLSQHLIPGARIFHLDDTLLSHGRDDWRTFWSMDFSKTPTKGFCTVMDAKTNDTSCCEFASDLPFGNLTDTMVSCFQNISLGNVKVVQGEFLNTLQTLTSHETVRCDYDADCQGNNNTCVIPVTPSMYGQRVRIFAEKEGKEYITSIYEGYLRDELDSVQVSNLHPKHRNLPILLPDQFNLLTSYIATFSLALALLNGVPAFSFDGVSILRKLLIIKSKIFTAISRLMSGLVLFVIIASIFILLLKIRKTKSCIGISFKTQLLYSIVFLTRYLDLVVKSVSIYNTVMKIFFIASSLYILYLMRFKYKATYDAGLDTFRIEYLLVGAAILGVLSTYVYSVIEILWSFSIWLESVAILPQLFMLQRTGEAETITTHYLFALGAYRGLYLLNWVYRYIDEGHMDWIAWVAGFIQTALYSDFFYIYYMKVIKEGQKFELPK</sequence>
<feature type="transmembrane region" description="Helical" evidence="11">
    <location>
        <begin position="539"/>
        <end position="558"/>
    </location>
</feature>
<keyword evidence="5 11" id="KW-0256">Endoplasmic reticulum</keyword>
<dbReference type="InterPro" id="IPR000133">
    <property type="entry name" value="ER_ret_rcpt"/>
</dbReference>
<evidence type="ECO:0000256" key="9">
    <source>
        <dbReference type="ARBA" id="ARBA00023136"/>
    </source>
</evidence>